<dbReference type="PANTHER" id="PTHR10098:SF112">
    <property type="entry name" value="SLR0380 PROTEIN"/>
    <property type="match status" value="1"/>
</dbReference>
<feature type="coiled-coil region" evidence="1">
    <location>
        <begin position="201"/>
        <end position="232"/>
    </location>
</feature>
<evidence type="ECO:0000259" key="2">
    <source>
        <dbReference type="Pfam" id="PF12770"/>
    </source>
</evidence>
<organism evidence="3 4">
    <name type="scientific">Moorena producens 3L</name>
    <dbReference type="NCBI Taxonomy" id="489825"/>
    <lineage>
        <taxon>Bacteria</taxon>
        <taxon>Bacillati</taxon>
        <taxon>Cyanobacteriota</taxon>
        <taxon>Cyanophyceae</taxon>
        <taxon>Coleofasciculales</taxon>
        <taxon>Coleofasciculaceae</taxon>
        <taxon>Moorena</taxon>
    </lineage>
</organism>
<keyword evidence="1" id="KW-0175">Coiled coil</keyword>
<keyword evidence="4" id="KW-1185">Reference proteome</keyword>
<feature type="non-terminal residue" evidence="3">
    <location>
        <position position="1"/>
    </location>
</feature>
<proteinExistence type="predicted"/>
<protein>
    <recommendedName>
        <fullName evidence="2">CHAT domain-containing protein</fullName>
    </recommendedName>
</protein>
<sequence length="565" mass="64099">ENYPEALAAYQQALALSRTLGTRLTEGKILAGIGKLYDSQNQSELAITFFKQSVNVREGIRKDLKVLPIEQQQSFTNTFAQDYRRLADLLLQKDRVLEALRVLDLLKVQELEDYLSNLLGNYNTVDGITELTEEQEILKGIQPIIDQAIALDQELSELETIVTDKRTQTQQQRIIQLRKNQAQLRKDFQDSLKSPEVKASLAQLRETTEAENLDLKNYDRRLREQLQQLEQDAVMFYPLVLDDRLELVLVTPDAPPIHRTVKANRKNVERAIDNFRQTVGNGSNNYKIYVEQLYEWLIKPIEADLAKANAKTIIYAPDGKLRYIPLGALYDGEQWLIERLRVNQITALSLTSLDNKPTPQLDVFAAAVTKEHRIEIGDKQHEFPALAFTKPEVEGLAETFPNTKLFIDKQFHEDTIYQMNDYSIVHLATHAVFEKTKQDSFILFGDGSHVTVDEVEQWNFPNVDLVVLSACQTGLGGELGDGKEILGFGYLMQNAGADAAIASLWSVDDKGTQVLMNKFYEVLKQGNVTKAEALRQAQIALITKVEYGLEHPFYWAPFILIGNGL</sequence>
<accession>F4XLY3</accession>
<name>F4XLY3_9CYAN</name>
<dbReference type="PANTHER" id="PTHR10098">
    <property type="entry name" value="RAPSYN-RELATED"/>
    <property type="match status" value="1"/>
</dbReference>
<dbReference type="InterPro" id="IPR024983">
    <property type="entry name" value="CHAT_dom"/>
</dbReference>
<dbReference type="Pfam" id="PF13424">
    <property type="entry name" value="TPR_12"/>
    <property type="match status" value="1"/>
</dbReference>
<evidence type="ECO:0000256" key="1">
    <source>
        <dbReference type="SAM" id="Coils"/>
    </source>
</evidence>
<dbReference type="SUPFAM" id="SSF48452">
    <property type="entry name" value="TPR-like"/>
    <property type="match status" value="1"/>
</dbReference>
<dbReference type="AlphaFoldDB" id="F4XLY3"/>
<dbReference type="InterPro" id="IPR011990">
    <property type="entry name" value="TPR-like_helical_dom_sf"/>
</dbReference>
<dbReference type="RefSeq" id="WP_008180388.1">
    <property type="nucleotide sequence ID" value="NZ_GL890835.1"/>
</dbReference>
<dbReference type="Gene3D" id="1.25.40.10">
    <property type="entry name" value="Tetratricopeptide repeat domain"/>
    <property type="match status" value="1"/>
</dbReference>
<dbReference type="OrthoDB" id="437421at2"/>
<dbReference type="HOGENOM" id="CLU_481971_0_0_3"/>
<reference evidence="4" key="1">
    <citation type="journal article" date="2011" name="Proc. Natl. Acad. Sci. U.S.A.">
        <title>Genomic insights into the physiology and ecology of the marine filamentous cyanobacterium Lyngbya majuscula.</title>
        <authorList>
            <person name="Jones A.C."/>
            <person name="Monroe E.A."/>
            <person name="Podell S."/>
            <person name="Hess W.R."/>
            <person name="Klages S."/>
            <person name="Esquenazi E."/>
            <person name="Niessen S."/>
            <person name="Hoover H."/>
            <person name="Rothmann M."/>
            <person name="Lasken R.S."/>
            <person name="Yates J.R.III."/>
            <person name="Reinhardt R."/>
            <person name="Kube M."/>
            <person name="Burkart M.D."/>
            <person name="Allen E.E."/>
            <person name="Dorrestein P.C."/>
            <person name="Gerwick W.H."/>
            <person name="Gerwick L."/>
        </authorList>
    </citation>
    <scope>NUCLEOTIDE SEQUENCE [LARGE SCALE GENOMIC DNA]</scope>
    <source>
        <strain evidence="4">3L</strain>
    </source>
</reference>
<evidence type="ECO:0000313" key="3">
    <source>
        <dbReference type="EMBL" id="EGJ34405.1"/>
    </source>
</evidence>
<dbReference type="Proteomes" id="UP000003959">
    <property type="component" value="Unassembled WGS sequence"/>
</dbReference>
<feature type="domain" description="CHAT" evidence="2">
    <location>
        <begin position="289"/>
        <end position="563"/>
    </location>
</feature>
<dbReference type="Pfam" id="PF12770">
    <property type="entry name" value="CHAT"/>
    <property type="match status" value="1"/>
</dbReference>
<evidence type="ECO:0000313" key="4">
    <source>
        <dbReference type="Proteomes" id="UP000003959"/>
    </source>
</evidence>
<gene>
    <name evidence="3" type="ORF">LYNGBM3L_16810</name>
</gene>
<dbReference type="EMBL" id="GL890835">
    <property type="protein sequence ID" value="EGJ34405.1"/>
    <property type="molecule type" value="Genomic_DNA"/>
</dbReference>